<dbReference type="InterPro" id="IPR001482">
    <property type="entry name" value="T2SS/T4SS_dom"/>
</dbReference>
<dbReference type="InterPro" id="IPR027417">
    <property type="entry name" value="P-loop_NTPase"/>
</dbReference>
<evidence type="ECO:0000313" key="6">
    <source>
        <dbReference type="Proteomes" id="UP000255265"/>
    </source>
</evidence>
<feature type="domain" description="Bacterial type II secretion system protein E" evidence="4">
    <location>
        <begin position="374"/>
        <end position="388"/>
    </location>
</feature>
<dbReference type="SUPFAM" id="SSF160246">
    <property type="entry name" value="EspE N-terminal domain-like"/>
    <property type="match status" value="1"/>
</dbReference>
<dbReference type="InterPro" id="IPR037257">
    <property type="entry name" value="T2SS_E_N_sf"/>
</dbReference>
<dbReference type="PANTHER" id="PTHR30258:SF1">
    <property type="entry name" value="PROTEIN TRANSPORT PROTEIN HOFB HOMOLOG"/>
    <property type="match status" value="1"/>
</dbReference>
<proteinExistence type="inferred from homology"/>
<reference evidence="5 6" key="1">
    <citation type="submission" date="2018-07" db="EMBL/GenBank/DDBJ databases">
        <title>Genomic Encyclopedia of Type Strains, Phase IV (KMG-IV): sequencing the most valuable type-strain genomes for metagenomic binning, comparative biology and taxonomic classification.</title>
        <authorList>
            <person name="Goeker M."/>
        </authorList>
    </citation>
    <scope>NUCLEOTIDE SEQUENCE [LARGE SCALE GENOMIC DNA]</scope>
    <source>
        <strain evidence="5 6">DSM 21352</strain>
    </source>
</reference>
<dbReference type="Gene3D" id="3.30.450.90">
    <property type="match status" value="1"/>
</dbReference>
<dbReference type="SUPFAM" id="SSF52540">
    <property type="entry name" value="P-loop containing nucleoside triphosphate hydrolases"/>
    <property type="match status" value="1"/>
</dbReference>
<dbReference type="Pfam" id="PF05157">
    <property type="entry name" value="MshEN"/>
    <property type="match status" value="1"/>
</dbReference>
<dbReference type="Pfam" id="PF00437">
    <property type="entry name" value="T2SSE"/>
    <property type="match status" value="1"/>
</dbReference>
<evidence type="ECO:0000313" key="5">
    <source>
        <dbReference type="EMBL" id="RDI21883.1"/>
    </source>
</evidence>
<evidence type="ECO:0000256" key="2">
    <source>
        <dbReference type="ARBA" id="ARBA00022741"/>
    </source>
</evidence>
<organism evidence="5 6">
    <name type="scientific">Pseudacidovorax intermedius</name>
    <dbReference type="NCBI Taxonomy" id="433924"/>
    <lineage>
        <taxon>Bacteria</taxon>
        <taxon>Pseudomonadati</taxon>
        <taxon>Pseudomonadota</taxon>
        <taxon>Betaproteobacteria</taxon>
        <taxon>Burkholderiales</taxon>
        <taxon>Comamonadaceae</taxon>
        <taxon>Pseudacidovorax</taxon>
    </lineage>
</organism>
<dbReference type="CDD" id="cd01129">
    <property type="entry name" value="PulE-GspE-like"/>
    <property type="match status" value="1"/>
</dbReference>
<dbReference type="GO" id="GO:0005886">
    <property type="term" value="C:plasma membrane"/>
    <property type="evidence" value="ECO:0007669"/>
    <property type="project" value="TreeGrafter"/>
</dbReference>
<keyword evidence="3" id="KW-0067">ATP-binding</keyword>
<gene>
    <name evidence="5" type="ORF">DFR41_1087</name>
</gene>
<dbReference type="Proteomes" id="UP000255265">
    <property type="component" value="Unassembled WGS sequence"/>
</dbReference>
<protein>
    <submittedName>
        <fullName evidence="5">General secretion pathway protein E</fullName>
    </submittedName>
</protein>
<dbReference type="Gene3D" id="3.40.50.300">
    <property type="entry name" value="P-loop containing nucleotide triphosphate hydrolases"/>
    <property type="match status" value="1"/>
</dbReference>
<comment type="caution">
    <text evidence="5">The sequence shown here is derived from an EMBL/GenBank/DDBJ whole genome shotgun (WGS) entry which is preliminary data.</text>
</comment>
<dbReference type="AlphaFoldDB" id="A0A370FAC5"/>
<comment type="similarity">
    <text evidence="1">Belongs to the GSP E family.</text>
</comment>
<name>A0A370FAC5_9BURK</name>
<sequence length="554" mass="61688">MEYSVDRLSGLMALKLQEREILSRAEASYAQQKQRVEVKPLWRVLIDNGLVRERIVCALLGELLEIEFADLDQVSRPGADILSLFNRELCQKSEFLPLRRDSEHLLVLLGDANPTEVQQLVLRRCGLRSRFVLGEFSRVRTLIRHSFFFAQNPIVDLIEAEIRNLAGDKDGNRSPAAFLQHLLHLAVQERATDIHIAPAASSIHVLLRVDGVLRPAFALPLELTRIGSYIKLIAEIDISEKRKPQDGSFHTRILDVPHTVRLSTIVTDIGERMVMRLLPESHDLKGLREIGYYEEDTLLLEQGLRRPSGLVVITGPTGSGKSSTLHAALRMQNLIERNVLTVEDPVEYRVPGAGQTEVNRKTGYDFQSALRHFLRHDPDVILVGEMRDSETAVAALDAATTGHLVLSTLHVNSVFGAVPRLQLLGGQASIVAENLLLVVHQRLARKNCSECAESVELTERECRWLGRPLGSKGMRGKGCPNCRGTGYYGRVPVYEVLAINDELADLIAGDARRAELRRAAERSGFRDIESCAKRRVVDGATTCDEIVRCLGVGP</sequence>
<keyword evidence="2" id="KW-0547">Nucleotide-binding</keyword>
<evidence type="ECO:0000256" key="3">
    <source>
        <dbReference type="ARBA" id="ARBA00022840"/>
    </source>
</evidence>
<accession>A0A370FAC5</accession>
<evidence type="ECO:0000256" key="1">
    <source>
        <dbReference type="ARBA" id="ARBA00006611"/>
    </source>
</evidence>
<keyword evidence="6" id="KW-1185">Reference proteome</keyword>
<dbReference type="PANTHER" id="PTHR30258">
    <property type="entry name" value="TYPE II SECRETION SYSTEM PROTEIN GSPE-RELATED"/>
    <property type="match status" value="1"/>
</dbReference>
<dbReference type="InterPro" id="IPR007831">
    <property type="entry name" value="T2SS_GspE_N"/>
</dbReference>
<dbReference type="GO" id="GO:0016887">
    <property type="term" value="F:ATP hydrolysis activity"/>
    <property type="evidence" value="ECO:0007669"/>
    <property type="project" value="TreeGrafter"/>
</dbReference>
<dbReference type="GO" id="GO:0005524">
    <property type="term" value="F:ATP binding"/>
    <property type="evidence" value="ECO:0007669"/>
    <property type="project" value="UniProtKB-KW"/>
</dbReference>
<dbReference type="EMBL" id="QQAV01000008">
    <property type="protein sequence ID" value="RDI21883.1"/>
    <property type="molecule type" value="Genomic_DNA"/>
</dbReference>
<evidence type="ECO:0000259" key="4">
    <source>
        <dbReference type="PROSITE" id="PS00662"/>
    </source>
</evidence>
<dbReference type="RefSeq" id="WP_244917796.1">
    <property type="nucleotide sequence ID" value="NZ_QQAV01000008.1"/>
</dbReference>
<dbReference type="PROSITE" id="PS00662">
    <property type="entry name" value="T2SP_E"/>
    <property type="match status" value="1"/>
</dbReference>